<feature type="binding site" evidence="10">
    <location>
        <position position="186"/>
    </location>
    <ligand>
        <name>ATP</name>
        <dbReference type="ChEBI" id="CHEBI:30616"/>
    </ligand>
</feature>
<comment type="similarity">
    <text evidence="11">Belongs to the protein kinase superfamily.</text>
</comment>
<keyword evidence="4" id="KW-0808">Transferase</keyword>
<sequence>MLVRLLYDQPMFSRFRADKKTRQGSQEEERRRRESMGTTARPVDRRLDLLKSREAFSAPSSTAERSESEADDDDSSSEEIRPAPFRSGLQSRQSDPVFHNVPGRSPLSQRTTSAFSLPVQSTTELEDRLTYQMVIAKLQSNEDIHREVAIGRRIGFYRMGKELGAGNFSKVKIGSHILTQERVAIKIMDKAKMDAKSQKLLTREIESMEKANHPHIIRLFEVVETISRVHLVIEYARGGELYMYVHEKGKLSEKEAKPLFAQVISAIDHLHSLNIAHRDIKAENIMFAEPGGPLKLVDFGFSRSLEDGTLRTFCGSPPYAAPELFKDAFYDGRAVDMWACGILLYFMLVGVTPFRGETVPDLKAKVLEGKCTYPEYLNMFAVDLIKKMLDHDASKRITVTDTKKQYWLKDCKFPTGVELEEPAGARKRLHVYGITDDMIDPTKGARCAINGTYRSVCFQIRREQRELDERARKLKLQQDAVKIGVETKKRTSKSDS</sequence>
<proteinExistence type="inferred from homology"/>
<feature type="region of interest" description="Disordered" evidence="12">
    <location>
        <begin position="16"/>
        <end position="121"/>
    </location>
</feature>
<dbReference type="Gene3D" id="1.10.510.10">
    <property type="entry name" value="Transferase(Phosphotransferase) domain 1"/>
    <property type="match status" value="1"/>
</dbReference>
<reference evidence="14" key="1">
    <citation type="submission" date="2023-10" db="EMBL/GenBank/DDBJ databases">
        <title>Genome assembly of Pristionchus species.</title>
        <authorList>
            <person name="Yoshida K."/>
            <person name="Sommer R.J."/>
        </authorList>
    </citation>
    <scope>NUCLEOTIDE SEQUENCE</scope>
    <source>
        <strain evidence="14">RS5133</strain>
    </source>
</reference>
<evidence type="ECO:0000256" key="4">
    <source>
        <dbReference type="ARBA" id="ARBA00022679"/>
    </source>
</evidence>
<feature type="compositionally biased region" description="Basic and acidic residues" evidence="12">
    <location>
        <begin position="42"/>
        <end position="54"/>
    </location>
</feature>
<accession>A0AAV5VD55</accession>
<dbReference type="SUPFAM" id="SSF56112">
    <property type="entry name" value="Protein kinase-like (PK-like)"/>
    <property type="match status" value="1"/>
</dbReference>
<organism evidence="14 15">
    <name type="scientific">Pristionchus fissidentatus</name>
    <dbReference type="NCBI Taxonomy" id="1538716"/>
    <lineage>
        <taxon>Eukaryota</taxon>
        <taxon>Metazoa</taxon>
        <taxon>Ecdysozoa</taxon>
        <taxon>Nematoda</taxon>
        <taxon>Chromadorea</taxon>
        <taxon>Rhabditida</taxon>
        <taxon>Rhabditina</taxon>
        <taxon>Diplogasteromorpha</taxon>
        <taxon>Diplogasteroidea</taxon>
        <taxon>Neodiplogasteridae</taxon>
        <taxon>Pristionchus</taxon>
    </lineage>
</organism>
<evidence type="ECO:0000259" key="13">
    <source>
        <dbReference type="PROSITE" id="PS50011"/>
    </source>
</evidence>
<dbReference type="GO" id="GO:0035556">
    <property type="term" value="P:intracellular signal transduction"/>
    <property type="evidence" value="ECO:0007669"/>
    <property type="project" value="TreeGrafter"/>
</dbReference>
<feature type="compositionally biased region" description="Polar residues" evidence="12">
    <location>
        <begin position="106"/>
        <end position="121"/>
    </location>
</feature>
<keyword evidence="5 10" id="KW-0547">Nucleotide-binding</keyword>
<feature type="non-terminal residue" evidence="14">
    <location>
        <position position="496"/>
    </location>
</feature>
<dbReference type="GO" id="GO:0050321">
    <property type="term" value="F:tau-protein kinase activity"/>
    <property type="evidence" value="ECO:0007669"/>
    <property type="project" value="TreeGrafter"/>
</dbReference>
<dbReference type="FunFam" id="3.30.200.20:FF:000003">
    <property type="entry name" value="Non-specific serine/threonine protein kinase"/>
    <property type="match status" value="1"/>
</dbReference>
<dbReference type="InterPro" id="IPR000719">
    <property type="entry name" value="Prot_kinase_dom"/>
</dbReference>
<evidence type="ECO:0000256" key="1">
    <source>
        <dbReference type="ARBA" id="ARBA00001946"/>
    </source>
</evidence>
<dbReference type="PANTHER" id="PTHR24346:SF49">
    <property type="entry name" value="NIM1 SERINE_THREONINE PROTEIN KINASE"/>
    <property type="match status" value="1"/>
</dbReference>
<keyword evidence="7 10" id="KW-0067">ATP-binding</keyword>
<feature type="compositionally biased region" description="Basic and acidic residues" evidence="12">
    <location>
        <begin position="16"/>
        <end position="35"/>
    </location>
</feature>
<dbReference type="PROSITE" id="PS00108">
    <property type="entry name" value="PROTEIN_KINASE_ST"/>
    <property type="match status" value="1"/>
</dbReference>
<evidence type="ECO:0000256" key="3">
    <source>
        <dbReference type="ARBA" id="ARBA00022527"/>
    </source>
</evidence>
<evidence type="ECO:0000256" key="11">
    <source>
        <dbReference type="RuleBase" id="RU000304"/>
    </source>
</evidence>
<name>A0AAV5VD55_9BILA</name>
<keyword evidence="3 11" id="KW-0723">Serine/threonine-protein kinase</keyword>
<dbReference type="PROSITE" id="PS00107">
    <property type="entry name" value="PROTEIN_KINASE_ATP"/>
    <property type="match status" value="1"/>
</dbReference>
<evidence type="ECO:0000256" key="10">
    <source>
        <dbReference type="PROSITE-ProRule" id="PRU10141"/>
    </source>
</evidence>
<dbReference type="GO" id="GO:0005524">
    <property type="term" value="F:ATP binding"/>
    <property type="evidence" value="ECO:0007669"/>
    <property type="project" value="UniProtKB-UniRule"/>
</dbReference>
<dbReference type="PANTHER" id="PTHR24346">
    <property type="entry name" value="MAP/MICROTUBULE AFFINITY-REGULATING KINASE"/>
    <property type="match status" value="1"/>
</dbReference>
<evidence type="ECO:0000256" key="8">
    <source>
        <dbReference type="ARBA" id="ARBA00047899"/>
    </source>
</evidence>
<dbReference type="Proteomes" id="UP001432322">
    <property type="component" value="Unassembled WGS sequence"/>
</dbReference>
<dbReference type="FunFam" id="1.10.510.10:FF:000571">
    <property type="entry name" value="Maternal embryonic leucine zipper kinase"/>
    <property type="match status" value="1"/>
</dbReference>
<dbReference type="GO" id="GO:0000226">
    <property type="term" value="P:microtubule cytoskeleton organization"/>
    <property type="evidence" value="ECO:0007669"/>
    <property type="project" value="TreeGrafter"/>
</dbReference>
<comment type="catalytic activity">
    <reaction evidence="9">
        <text>L-seryl-[protein] + ATP = O-phospho-L-seryl-[protein] + ADP + H(+)</text>
        <dbReference type="Rhea" id="RHEA:17989"/>
        <dbReference type="Rhea" id="RHEA-COMP:9863"/>
        <dbReference type="Rhea" id="RHEA-COMP:11604"/>
        <dbReference type="ChEBI" id="CHEBI:15378"/>
        <dbReference type="ChEBI" id="CHEBI:29999"/>
        <dbReference type="ChEBI" id="CHEBI:30616"/>
        <dbReference type="ChEBI" id="CHEBI:83421"/>
        <dbReference type="ChEBI" id="CHEBI:456216"/>
        <dbReference type="EC" id="2.7.11.1"/>
    </reaction>
</comment>
<comment type="cofactor">
    <cofactor evidence="1">
        <name>Mg(2+)</name>
        <dbReference type="ChEBI" id="CHEBI:18420"/>
    </cofactor>
</comment>
<evidence type="ECO:0000256" key="2">
    <source>
        <dbReference type="ARBA" id="ARBA00012513"/>
    </source>
</evidence>
<evidence type="ECO:0000313" key="14">
    <source>
        <dbReference type="EMBL" id="GMT16671.1"/>
    </source>
</evidence>
<keyword evidence="6" id="KW-0418">Kinase</keyword>
<protein>
    <recommendedName>
        <fullName evidence="2">non-specific serine/threonine protein kinase</fullName>
        <ecNumber evidence="2">2.7.11.1</ecNumber>
    </recommendedName>
</protein>
<dbReference type="Pfam" id="PF00069">
    <property type="entry name" value="Pkinase"/>
    <property type="match status" value="1"/>
</dbReference>
<evidence type="ECO:0000313" key="15">
    <source>
        <dbReference type="Proteomes" id="UP001432322"/>
    </source>
</evidence>
<feature type="domain" description="Protein kinase" evidence="13">
    <location>
        <begin position="157"/>
        <end position="408"/>
    </location>
</feature>
<evidence type="ECO:0000256" key="6">
    <source>
        <dbReference type="ARBA" id="ARBA00022777"/>
    </source>
</evidence>
<dbReference type="InterPro" id="IPR008271">
    <property type="entry name" value="Ser/Thr_kinase_AS"/>
</dbReference>
<dbReference type="GO" id="GO:0005737">
    <property type="term" value="C:cytoplasm"/>
    <property type="evidence" value="ECO:0007669"/>
    <property type="project" value="TreeGrafter"/>
</dbReference>
<dbReference type="InterPro" id="IPR011009">
    <property type="entry name" value="Kinase-like_dom_sf"/>
</dbReference>
<evidence type="ECO:0000256" key="12">
    <source>
        <dbReference type="SAM" id="MobiDB-lite"/>
    </source>
</evidence>
<dbReference type="EC" id="2.7.11.1" evidence="2"/>
<comment type="catalytic activity">
    <reaction evidence="8">
        <text>L-threonyl-[protein] + ATP = O-phospho-L-threonyl-[protein] + ADP + H(+)</text>
        <dbReference type="Rhea" id="RHEA:46608"/>
        <dbReference type="Rhea" id="RHEA-COMP:11060"/>
        <dbReference type="Rhea" id="RHEA-COMP:11605"/>
        <dbReference type="ChEBI" id="CHEBI:15378"/>
        <dbReference type="ChEBI" id="CHEBI:30013"/>
        <dbReference type="ChEBI" id="CHEBI:30616"/>
        <dbReference type="ChEBI" id="CHEBI:61977"/>
        <dbReference type="ChEBI" id="CHEBI:456216"/>
        <dbReference type="EC" id="2.7.11.1"/>
    </reaction>
</comment>
<keyword evidence="15" id="KW-1185">Reference proteome</keyword>
<dbReference type="SMART" id="SM00220">
    <property type="entry name" value="S_TKc"/>
    <property type="match status" value="1"/>
</dbReference>
<evidence type="ECO:0000256" key="5">
    <source>
        <dbReference type="ARBA" id="ARBA00022741"/>
    </source>
</evidence>
<evidence type="ECO:0000256" key="9">
    <source>
        <dbReference type="ARBA" id="ARBA00048679"/>
    </source>
</evidence>
<dbReference type="AlphaFoldDB" id="A0AAV5VD55"/>
<comment type="caution">
    <text evidence="14">The sequence shown here is derived from an EMBL/GenBank/DDBJ whole genome shotgun (WGS) entry which is preliminary data.</text>
</comment>
<gene>
    <name evidence="14" type="ORF">PFISCL1PPCAC_7968</name>
</gene>
<evidence type="ECO:0000256" key="7">
    <source>
        <dbReference type="ARBA" id="ARBA00022840"/>
    </source>
</evidence>
<dbReference type="InterPro" id="IPR017441">
    <property type="entry name" value="Protein_kinase_ATP_BS"/>
</dbReference>
<dbReference type="PROSITE" id="PS50011">
    <property type="entry name" value="PROTEIN_KINASE_DOM"/>
    <property type="match status" value="1"/>
</dbReference>
<dbReference type="EMBL" id="BTSY01000002">
    <property type="protein sequence ID" value="GMT16671.1"/>
    <property type="molecule type" value="Genomic_DNA"/>
</dbReference>